<keyword evidence="5" id="KW-0539">Nucleus</keyword>
<reference evidence="8 9" key="1">
    <citation type="journal article" date="2018" name="Nat. Ecol. Evol.">
        <title>Genomic signatures of mitonuclear coevolution across populations of Tigriopus californicus.</title>
        <authorList>
            <person name="Barreto F.S."/>
            <person name="Watson E.T."/>
            <person name="Lima T.G."/>
            <person name="Willett C.S."/>
            <person name="Edmands S."/>
            <person name="Li W."/>
            <person name="Burton R.S."/>
        </authorList>
    </citation>
    <scope>NUCLEOTIDE SEQUENCE [LARGE SCALE GENOMIC DNA]</scope>
    <source>
        <strain evidence="8 9">San Diego</strain>
    </source>
</reference>
<dbReference type="GO" id="GO:0006303">
    <property type="term" value="P:double-strand break repair via nonhomologous end joining"/>
    <property type="evidence" value="ECO:0007669"/>
    <property type="project" value="InterPro"/>
</dbReference>
<dbReference type="SMART" id="SM00292">
    <property type="entry name" value="BRCT"/>
    <property type="match status" value="2"/>
</dbReference>
<dbReference type="InterPro" id="IPR045080">
    <property type="entry name" value="BRCT_XRCC1_rpt1"/>
</dbReference>
<feature type="region of interest" description="Disordered" evidence="6">
    <location>
        <begin position="57"/>
        <end position="76"/>
    </location>
</feature>
<dbReference type="Proteomes" id="UP000318571">
    <property type="component" value="Chromosome 10"/>
</dbReference>
<dbReference type="STRING" id="6832.A0A553NFY7"/>
<organism evidence="8 9">
    <name type="scientific">Tigriopus californicus</name>
    <name type="common">Marine copepod</name>
    <dbReference type="NCBI Taxonomy" id="6832"/>
    <lineage>
        <taxon>Eukaryota</taxon>
        <taxon>Metazoa</taxon>
        <taxon>Ecdysozoa</taxon>
        <taxon>Arthropoda</taxon>
        <taxon>Crustacea</taxon>
        <taxon>Multicrustacea</taxon>
        <taxon>Hexanauplia</taxon>
        <taxon>Copepoda</taxon>
        <taxon>Harpacticoida</taxon>
        <taxon>Harpacticidae</taxon>
        <taxon>Tigriopus</taxon>
    </lineage>
</organism>
<dbReference type="PANTHER" id="PTHR11370:SF5">
    <property type="entry name" value="DNA REPAIR PROTEIN XRCC1"/>
    <property type="match status" value="1"/>
</dbReference>
<evidence type="ECO:0000313" key="9">
    <source>
        <dbReference type="Proteomes" id="UP000318571"/>
    </source>
</evidence>
<accession>A0A553NFY7</accession>
<evidence type="ECO:0000256" key="4">
    <source>
        <dbReference type="ARBA" id="ARBA00023204"/>
    </source>
</evidence>
<feature type="region of interest" description="Disordered" evidence="6">
    <location>
        <begin position="320"/>
        <end position="392"/>
    </location>
</feature>
<feature type="domain" description="BRCT" evidence="7">
    <location>
        <begin position="614"/>
        <end position="705"/>
    </location>
</feature>
<gene>
    <name evidence="8" type="ORF">TCAL_07946</name>
</gene>
<feature type="domain" description="BRCT" evidence="7">
    <location>
        <begin position="397"/>
        <end position="485"/>
    </location>
</feature>
<evidence type="ECO:0000256" key="2">
    <source>
        <dbReference type="ARBA" id="ARBA00022737"/>
    </source>
</evidence>
<dbReference type="EMBL" id="VCGU01000458">
    <property type="protein sequence ID" value="TRY64373.1"/>
    <property type="molecule type" value="Genomic_DNA"/>
</dbReference>
<dbReference type="FunFam" id="2.60.120.260:FF:000025">
    <property type="entry name" value="DNA repair protein XRCC1 isoform X1"/>
    <property type="match status" value="1"/>
</dbReference>
<dbReference type="Pfam" id="PF01834">
    <property type="entry name" value="XRCC1_N"/>
    <property type="match status" value="1"/>
</dbReference>
<dbReference type="FunFam" id="3.40.50.10190:FF:000008">
    <property type="entry name" value="X-ray repair cross complementing 1"/>
    <property type="match status" value="1"/>
</dbReference>
<comment type="subcellular location">
    <subcellularLocation>
        <location evidence="1">Nucleus</location>
    </subcellularLocation>
</comment>
<dbReference type="SUPFAM" id="SSF52113">
    <property type="entry name" value="BRCT domain"/>
    <property type="match status" value="2"/>
</dbReference>
<keyword evidence="3" id="KW-0227">DNA damage</keyword>
<dbReference type="InterPro" id="IPR001357">
    <property type="entry name" value="BRCT_dom"/>
</dbReference>
<dbReference type="InterPro" id="IPR008979">
    <property type="entry name" value="Galactose-bd-like_sf"/>
</dbReference>
<dbReference type="InterPro" id="IPR002706">
    <property type="entry name" value="Xrcc1_N"/>
</dbReference>
<name>A0A553NFY7_TIGCA</name>
<evidence type="ECO:0000259" key="7">
    <source>
        <dbReference type="PROSITE" id="PS50172"/>
    </source>
</evidence>
<comment type="caution">
    <text evidence="8">The sequence shown here is derived from an EMBL/GenBank/DDBJ whole genome shotgun (WGS) entry which is preliminary data.</text>
</comment>
<evidence type="ECO:0000256" key="1">
    <source>
        <dbReference type="ARBA" id="ARBA00004123"/>
    </source>
</evidence>
<dbReference type="GO" id="GO:0006284">
    <property type="term" value="P:base-excision repair"/>
    <property type="evidence" value="ECO:0007669"/>
    <property type="project" value="InterPro"/>
</dbReference>
<feature type="compositionally biased region" description="Basic and acidic residues" evidence="6">
    <location>
        <begin position="378"/>
        <end position="387"/>
    </location>
</feature>
<evidence type="ECO:0000256" key="6">
    <source>
        <dbReference type="SAM" id="MobiDB-lite"/>
    </source>
</evidence>
<proteinExistence type="predicted"/>
<feature type="compositionally biased region" description="Acidic residues" evidence="6">
    <location>
        <begin position="588"/>
        <end position="608"/>
    </location>
</feature>
<dbReference type="CDD" id="cd17725">
    <property type="entry name" value="BRCT_XRCC1_rpt1"/>
    <property type="match status" value="1"/>
</dbReference>
<dbReference type="Gene3D" id="2.60.120.260">
    <property type="entry name" value="Galactose-binding domain-like"/>
    <property type="match status" value="1"/>
</dbReference>
<dbReference type="GO" id="GO:0005634">
    <property type="term" value="C:nucleus"/>
    <property type="evidence" value="ECO:0007669"/>
    <property type="project" value="UniProtKB-SubCell"/>
</dbReference>
<sequence>MDWERRERRSRVTSRVGPFGLFRIVGTSMTKNQEQSGLGLDFLSTKIYLQSCPNIKRSPTSKSKQSGMSLQITSNSSSQVSPEIDSVFSLIEEPPNCALECPVMPDVKISHVVSFSSEDPVYKADNLLLNDGKKKWRSKAQGEKQVSAILQLEKATTIDHIDLGNNGSAFIEVQVARSQDCPDEKGYKTLLVASSFMSPLESRNEQNQNRVRMFGKETLNQELIKEKWDRVKIVCSQPFNKHVKYGVSFVTLKTIAKPTNGEDVSLSVGNWFNQKKDETRRTSMAEEMKSEKTLASLALASSKAEKDGIKGAAIRPGFYQLKDQPKALTKTPTPDRGSVPKNLPRRDTLPGESPTRPASKEQKKRKNAEGRTPGASGRDTKKAKIEHTPPASTRTKVFSKLFEGVIFTISGYQNPLRGELRQKALDMGAKYRPDWSRDCSHLICAFANTPKFNQVKGKRGKIVKKDWLEQSHRDRKRYPWRRFCLDPKDKGSESEAEIWDEDLLPTSSKALVENSDPDTDEEVERIRSRRRSKTPILKSPGTDEEIESIKKEQVPDKTPNSSLVLTDPYDQDTDEEMPQNGHGSHPDDSDEAYNAETDVDEEREEPDSNETYPTLPDFWAGQGFFFYGPFAPEEKRLLNRKIVAAGGTTHPYMGPRVNFVVTKSKWSPDFSDALRDHPGLKFVRADFVHECWAAKSLINHDEFVVQRR</sequence>
<keyword evidence="4" id="KW-0234">DNA repair</keyword>
<dbReference type="GO" id="GO:0000012">
    <property type="term" value="P:single strand break repair"/>
    <property type="evidence" value="ECO:0007669"/>
    <property type="project" value="InterPro"/>
</dbReference>
<dbReference type="PANTHER" id="PTHR11370">
    <property type="entry name" value="DNA-REPAIR PROTEIN XRCC1"/>
    <property type="match status" value="1"/>
</dbReference>
<keyword evidence="9" id="KW-1185">Reference proteome</keyword>
<dbReference type="AlphaFoldDB" id="A0A553NFY7"/>
<dbReference type="InterPro" id="IPR036420">
    <property type="entry name" value="BRCT_dom_sf"/>
</dbReference>
<dbReference type="PROSITE" id="PS50172">
    <property type="entry name" value="BRCT"/>
    <property type="match status" value="2"/>
</dbReference>
<dbReference type="GO" id="GO:0003684">
    <property type="term" value="F:damaged DNA binding"/>
    <property type="evidence" value="ECO:0007669"/>
    <property type="project" value="InterPro"/>
</dbReference>
<keyword evidence="2" id="KW-0677">Repeat</keyword>
<protein>
    <recommendedName>
        <fullName evidence="7">BRCT domain-containing protein</fullName>
    </recommendedName>
</protein>
<dbReference type="Pfam" id="PF00533">
    <property type="entry name" value="BRCT"/>
    <property type="match status" value="2"/>
</dbReference>
<evidence type="ECO:0000256" key="3">
    <source>
        <dbReference type="ARBA" id="ARBA00022763"/>
    </source>
</evidence>
<evidence type="ECO:0000313" key="8">
    <source>
        <dbReference type="EMBL" id="TRY64373.1"/>
    </source>
</evidence>
<dbReference type="Gene3D" id="3.40.50.10190">
    <property type="entry name" value="BRCT domain"/>
    <property type="match status" value="2"/>
</dbReference>
<feature type="region of interest" description="Disordered" evidence="6">
    <location>
        <begin position="507"/>
        <end position="614"/>
    </location>
</feature>
<evidence type="ECO:0000256" key="5">
    <source>
        <dbReference type="ARBA" id="ARBA00023242"/>
    </source>
</evidence>
<dbReference type="SUPFAM" id="SSF49785">
    <property type="entry name" value="Galactose-binding domain-like"/>
    <property type="match status" value="1"/>
</dbReference>
<dbReference type="OMA" id="PEWIYAI"/>